<dbReference type="PROSITE" id="PS50931">
    <property type="entry name" value="HTH_LYSR"/>
    <property type="match status" value="1"/>
</dbReference>
<dbReference type="PANTHER" id="PTHR30126:SF39">
    <property type="entry name" value="HTH-TYPE TRANSCRIPTIONAL REGULATOR CYSL"/>
    <property type="match status" value="1"/>
</dbReference>
<dbReference type="STRING" id="1122214.Mame_01197"/>
<reference evidence="6 7" key="1">
    <citation type="submission" date="2017-03" db="EMBL/GenBank/DDBJ databases">
        <title>Foreign affairs: Plasmid Transfer between Roseobacters and Rhizobia.</title>
        <authorList>
            <person name="Bartling P."/>
            <person name="Bunk B."/>
            <person name="Overmann J."/>
            <person name="Brinkmann H."/>
            <person name="Petersen J."/>
        </authorList>
    </citation>
    <scope>NUCLEOTIDE SEQUENCE [LARGE SCALE GENOMIC DNA]</scope>
    <source>
        <strain evidence="6 7">MACL11</strain>
    </source>
</reference>
<gene>
    <name evidence="6" type="primary">cmpR_2</name>
    <name evidence="6" type="ORF">Mame_01197</name>
</gene>
<dbReference type="Pfam" id="PF00126">
    <property type="entry name" value="HTH_1"/>
    <property type="match status" value="1"/>
</dbReference>
<evidence type="ECO:0000313" key="7">
    <source>
        <dbReference type="Proteomes" id="UP000191135"/>
    </source>
</evidence>
<dbReference type="InterPro" id="IPR000847">
    <property type="entry name" value="LysR_HTH_N"/>
</dbReference>
<evidence type="ECO:0000259" key="5">
    <source>
        <dbReference type="PROSITE" id="PS50931"/>
    </source>
</evidence>
<dbReference type="AlphaFoldDB" id="A0A1U9YYQ1"/>
<dbReference type="GO" id="GO:0000976">
    <property type="term" value="F:transcription cis-regulatory region binding"/>
    <property type="evidence" value="ECO:0007669"/>
    <property type="project" value="TreeGrafter"/>
</dbReference>
<dbReference type="eggNOG" id="COG0583">
    <property type="taxonomic scope" value="Bacteria"/>
</dbReference>
<dbReference type="Gene3D" id="3.40.190.290">
    <property type="match status" value="1"/>
</dbReference>
<evidence type="ECO:0000256" key="1">
    <source>
        <dbReference type="ARBA" id="ARBA00009437"/>
    </source>
</evidence>
<dbReference type="PANTHER" id="PTHR30126">
    <property type="entry name" value="HTH-TYPE TRANSCRIPTIONAL REGULATOR"/>
    <property type="match status" value="1"/>
</dbReference>
<sequence length="312" mass="33233">MMTVEQLVVFVAVAEREHLTRAAEALRLTPSAVSSALRKLEDFYQVALFDRVGRGLVLTAEGRVFLEEARAALARIRSAEQVLGELGGLERGQLSVYASQTIASYWLPEVLMRFHARYPGIELKLAIGNTTTVADAVAKGEAELGYIEGTLDNPRLKKRHLTDDALMVVVGPGHPLADGRTVTAAELVASTGFVLREEGSGTRFEFEHAMAGFGIAASDLDVVMVLPSNEAVLSAVRSGRAATAVSGAVAAPWLASGGLKRLDFDLPSRAFQLLSHKERHLSKAAAALVAFSIEPQPDALPPRASGSGAIPR</sequence>
<dbReference type="InterPro" id="IPR005119">
    <property type="entry name" value="LysR_subst-bd"/>
</dbReference>
<dbReference type="CDD" id="cd08420">
    <property type="entry name" value="PBP2_CysL_like"/>
    <property type="match status" value="1"/>
</dbReference>
<keyword evidence="2" id="KW-0805">Transcription regulation</keyword>
<name>A0A1U9YYQ1_9HYPH</name>
<dbReference type="SUPFAM" id="SSF53850">
    <property type="entry name" value="Periplasmic binding protein-like II"/>
    <property type="match status" value="1"/>
</dbReference>
<dbReference type="Proteomes" id="UP000191135">
    <property type="component" value="Chromosome"/>
</dbReference>
<organism evidence="6 7">
    <name type="scientific">Martelella mediterranea DSM 17316</name>
    <dbReference type="NCBI Taxonomy" id="1122214"/>
    <lineage>
        <taxon>Bacteria</taxon>
        <taxon>Pseudomonadati</taxon>
        <taxon>Pseudomonadota</taxon>
        <taxon>Alphaproteobacteria</taxon>
        <taxon>Hyphomicrobiales</taxon>
        <taxon>Aurantimonadaceae</taxon>
        <taxon>Martelella</taxon>
    </lineage>
</organism>
<proteinExistence type="inferred from homology"/>
<evidence type="ECO:0000256" key="4">
    <source>
        <dbReference type="ARBA" id="ARBA00023163"/>
    </source>
</evidence>
<keyword evidence="4" id="KW-0804">Transcription</keyword>
<dbReference type="Pfam" id="PF03466">
    <property type="entry name" value="LysR_substrate"/>
    <property type="match status" value="1"/>
</dbReference>
<protein>
    <submittedName>
        <fullName evidence="6">HTH-type transcriptional activator CmpR</fullName>
    </submittedName>
</protein>
<dbReference type="FunFam" id="1.10.10.10:FF:000001">
    <property type="entry name" value="LysR family transcriptional regulator"/>
    <property type="match status" value="1"/>
</dbReference>
<dbReference type="KEGG" id="mmed:Mame_01197"/>
<dbReference type="SUPFAM" id="SSF46785">
    <property type="entry name" value="Winged helix' DNA-binding domain"/>
    <property type="match status" value="1"/>
</dbReference>
<evidence type="ECO:0000256" key="2">
    <source>
        <dbReference type="ARBA" id="ARBA00023015"/>
    </source>
</evidence>
<keyword evidence="3" id="KW-0238">DNA-binding</keyword>
<evidence type="ECO:0000256" key="3">
    <source>
        <dbReference type="ARBA" id="ARBA00023125"/>
    </source>
</evidence>
<keyword evidence="7" id="KW-1185">Reference proteome</keyword>
<evidence type="ECO:0000313" key="6">
    <source>
        <dbReference type="EMBL" id="AQZ50566.1"/>
    </source>
</evidence>
<dbReference type="EMBL" id="CP020330">
    <property type="protein sequence ID" value="AQZ50566.1"/>
    <property type="molecule type" value="Genomic_DNA"/>
</dbReference>
<dbReference type="GO" id="GO:0003700">
    <property type="term" value="F:DNA-binding transcription factor activity"/>
    <property type="evidence" value="ECO:0007669"/>
    <property type="project" value="InterPro"/>
</dbReference>
<accession>A0A1U9YYQ1</accession>
<feature type="domain" description="HTH lysR-type" evidence="5">
    <location>
        <begin position="2"/>
        <end position="59"/>
    </location>
</feature>
<dbReference type="InterPro" id="IPR036390">
    <property type="entry name" value="WH_DNA-bd_sf"/>
</dbReference>
<comment type="similarity">
    <text evidence="1">Belongs to the LysR transcriptional regulatory family.</text>
</comment>
<dbReference type="InterPro" id="IPR036388">
    <property type="entry name" value="WH-like_DNA-bd_sf"/>
</dbReference>
<dbReference type="Gene3D" id="1.10.10.10">
    <property type="entry name" value="Winged helix-like DNA-binding domain superfamily/Winged helix DNA-binding domain"/>
    <property type="match status" value="1"/>
</dbReference>